<protein>
    <submittedName>
        <fullName evidence="2">Uncharacterized protein</fullName>
    </submittedName>
</protein>
<dbReference type="Proteomes" id="UP000077154">
    <property type="component" value="Unassembled WGS sequence"/>
</dbReference>
<sequence>MTSKTIVERMTGLGGVSELQKDRRTALKEARRYWRVHFSAEQRDKIDDDEGQAPSLADILSSSASPLFAASLPTPLVDLETDARPGPIQNSSVSSVSSVSSLTSLTSLTSINPSLSSPPSPPSPQSILLLLLPLLPLPSLLPTAGQPVNLPIDKEGYLPMGTAISTTTTTPSDKTGRQDDINSTQDRPPQTTPYIDRHAQFLPYTTPKPSPTFPTVSSSTTYPQASMSETLIQ</sequence>
<evidence type="ECO:0000256" key="1">
    <source>
        <dbReference type="SAM" id="MobiDB-lite"/>
    </source>
</evidence>
<feature type="compositionally biased region" description="Polar residues" evidence="1">
    <location>
        <begin position="181"/>
        <end position="193"/>
    </location>
</feature>
<feature type="region of interest" description="Disordered" evidence="1">
    <location>
        <begin position="154"/>
        <end position="233"/>
    </location>
</feature>
<proteinExistence type="predicted"/>
<reference evidence="2" key="1">
    <citation type="submission" date="2016-03" db="EMBL/GenBank/DDBJ databases">
        <title>Updated assembly of Pseudogymnoascus destructans, the fungus causing white-nose syndrome of bats.</title>
        <authorList>
            <person name="Palmer J.M."/>
            <person name="Drees K.P."/>
            <person name="Foster J.T."/>
            <person name="Lindner D.L."/>
        </authorList>
    </citation>
    <scope>NUCLEOTIDE SEQUENCE [LARGE SCALE GENOMIC DNA]</scope>
    <source>
        <strain evidence="2">20631-21</strain>
    </source>
</reference>
<gene>
    <name evidence="2" type="ORF">VC83_01683</name>
</gene>
<evidence type="ECO:0000313" key="2">
    <source>
        <dbReference type="EMBL" id="OAF61899.1"/>
    </source>
</evidence>
<accession>A0A177AIK0</accession>
<feature type="compositionally biased region" description="Low complexity" evidence="1">
    <location>
        <begin position="213"/>
        <end position="223"/>
    </location>
</feature>
<dbReference type="GeneID" id="36284771"/>
<feature type="compositionally biased region" description="Polar residues" evidence="1">
    <location>
        <begin position="224"/>
        <end position="233"/>
    </location>
</feature>
<name>A0A177AIK0_9PEZI</name>
<dbReference type="RefSeq" id="XP_024327173.1">
    <property type="nucleotide sequence ID" value="XM_024465357.1"/>
</dbReference>
<organism evidence="2">
    <name type="scientific">Pseudogymnoascus destructans</name>
    <dbReference type="NCBI Taxonomy" id="655981"/>
    <lineage>
        <taxon>Eukaryota</taxon>
        <taxon>Fungi</taxon>
        <taxon>Dikarya</taxon>
        <taxon>Ascomycota</taxon>
        <taxon>Pezizomycotina</taxon>
        <taxon>Leotiomycetes</taxon>
        <taxon>Thelebolales</taxon>
        <taxon>Thelebolaceae</taxon>
        <taxon>Pseudogymnoascus</taxon>
    </lineage>
</organism>
<dbReference type="EMBL" id="KV441388">
    <property type="protein sequence ID" value="OAF61899.1"/>
    <property type="molecule type" value="Genomic_DNA"/>
</dbReference>
<dbReference type="AlphaFoldDB" id="A0A177AIK0"/>